<organism evidence="3 4">
    <name type="scientific">Actinokineospora diospyrosa</name>
    <dbReference type="NCBI Taxonomy" id="103728"/>
    <lineage>
        <taxon>Bacteria</taxon>
        <taxon>Bacillati</taxon>
        <taxon>Actinomycetota</taxon>
        <taxon>Actinomycetes</taxon>
        <taxon>Pseudonocardiales</taxon>
        <taxon>Pseudonocardiaceae</taxon>
        <taxon>Actinokineospora</taxon>
    </lineage>
</organism>
<evidence type="ECO:0000256" key="2">
    <source>
        <dbReference type="SAM" id="Phobius"/>
    </source>
</evidence>
<feature type="transmembrane region" description="Helical" evidence="2">
    <location>
        <begin position="31"/>
        <end position="52"/>
    </location>
</feature>
<feature type="compositionally biased region" description="Pro residues" evidence="1">
    <location>
        <begin position="70"/>
        <end position="85"/>
    </location>
</feature>
<keyword evidence="2" id="KW-0812">Transmembrane</keyword>
<feature type="region of interest" description="Disordered" evidence="1">
    <location>
        <begin position="63"/>
        <end position="139"/>
    </location>
</feature>
<keyword evidence="4" id="KW-1185">Reference proteome</keyword>
<name>A0ABT1IH57_9PSEU</name>
<dbReference type="EMBL" id="JAMTCO010000011">
    <property type="protein sequence ID" value="MCP2271976.1"/>
    <property type="molecule type" value="Genomic_DNA"/>
</dbReference>
<keyword evidence="2" id="KW-0472">Membrane</keyword>
<comment type="caution">
    <text evidence="3">The sequence shown here is derived from an EMBL/GenBank/DDBJ whole genome shotgun (WGS) entry which is preliminary data.</text>
</comment>
<evidence type="ECO:0000313" key="4">
    <source>
        <dbReference type="Proteomes" id="UP001205185"/>
    </source>
</evidence>
<evidence type="ECO:0000256" key="1">
    <source>
        <dbReference type="SAM" id="MobiDB-lite"/>
    </source>
</evidence>
<accession>A0ABT1IH57</accession>
<feature type="compositionally biased region" description="Basic and acidic residues" evidence="1">
    <location>
        <begin position="114"/>
        <end position="139"/>
    </location>
</feature>
<sequence length="139" mass="14364">MGGDSVQIGNNIGDVHVTTAVNRGRRASGSVVAATAVVVLTLSAAALVMLPLTRPAESQRFTILLDTSAPQPPDPADPVPSPVSQPSPVAQIDDDLVPCWDTGGASQAGAQSDCDPKSARQKRKGDPKSGQSDRRCLPR</sequence>
<gene>
    <name evidence="3" type="ORF">LV75_004495</name>
</gene>
<protein>
    <submittedName>
        <fullName evidence="3">Uncharacterized protein</fullName>
    </submittedName>
</protein>
<reference evidence="3 4" key="1">
    <citation type="submission" date="2022-06" db="EMBL/GenBank/DDBJ databases">
        <title>Genomic Encyclopedia of Archaeal and Bacterial Type Strains, Phase II (KMG-II): from individual species to whole genera.</title>
        <authorList>
            <person name="Goeker M."/>
        </authorList>
    </citation>
    <scope>NUCLEOTIDE SEQUENCE [LARGE SCALE GENOMIC DNA]</scope>
    <source>
        <strain evidence="3 4">DSM 44255</strain>
    </source>
</reference>
<evidence type="ECO:0000313" key="3">
    <source>
        <dbReference type="EMBL" id="MCP2271976.1"/>
    </source>
</evidence>
<keyword evidence="2" id="KW-1133">Transmembrane helix</keyword>
<proteinExistence type="predicted"/>
<dbReference type="Proteomes" id="UP001205185">
    <property type="component" value="Unassembled WGS sequence"/>
</dbReference>